<keyword evidence="3" id="KW-1185">Reference proteome</keyword>
<reference evidence="3" key="1">
    <citation type="submission" date="2016-10" db="EMBL/GenBank/DDBJ databases">
        <authorList>
            <person name="Varghese N."/>
            <person name="Submissions S."/>
        </authorList>
    </citation>
    <scope>NUCLEOTIDE SEQUENCE [LARGE SCALE GENOMIC DNA]</scope>
    <source>
        <strain evidence="3">LMG 24000</strain>
    </source>
</reference>
<dbReference type="AlphaFoldDB" id="A0A1H4F3H5"/>
<dbReference type="EMBL" id="FNRQ01000004">
    <property type="protein sequence ID" value="SEA91457.1"/>
    <property type="molecule type" value="Genomic_DNA"/>
</dbReference>
<sequence length="188" mass="19543">MTRSEPSSSLRRVLRTCMLCTTLVLPATGAWANAFELSSPGMKDGATLDSSHAADAMNCGGRNVSPALQWRNAPTGTKSFAVGIFDPDGAKGLGVVHWLMYGMPASTTSLSAGTPPAVSVGGTNRTGHAGYFGPCPPVGEIAHHYVAQVWALDLPPDALPAGLTRDALLAAMKEHVLAATSIVLRYGR</sequence>
<feature type="chain" id="PRO_5011604486" description="Phospholipid-binding protein, PBP family" evidence="1">
    <location>
        <begin position="33"/>
        <end position="188"/>
    </location>
</feature>
<dbReference type="InterPro" id="IPR036610">
    <property type="entry name" value="PEBP-like_sf"/>
</dbReference>
<organism evidence="2 3">
    <name type="scientific">Paraburkholderia sartisoli</name>
    <dbReference type="NCBI Taxonomy" id="83784"/>
    <lineage>
        <taxon>Bacteria</taxon>
        <taxon>Pseudomonadati</taxon>
        <taxon>Pseudomonadota</taxon>
        <taxon>Betaproteobacteria</taxon>
        <taxon>Burkholderiales</taxon>
        <taxon>Burkholderiaceae</taxon>
        <taxon>Paraburkholderia</taxon>
    </lineage>
</organism>
<dbReference type="PANTHER" id="PTHR30289:SF1">
    <property type="entry name" value="PEBP (PHOSPHATIDYLETHANOLAMINE-BINDING PROTEIN) FAMILY PROTEIN"/>
    <property type="match status" value="1"/>
</dbReference>
<evidence type="ECO:0000313" key="3">
    <source>
        <dbReference type="Proteomes" id="UP000198638"/>
    </source>
</evidence>
<dbReference type="SUPFAM" id="SSF49777">
    <property type="entry name" value="PEBP-like"/>
    <property type="match status" value="1"/>
</dbReference>
<dbReference type="STRING" id="83784.SAMN05192564_10474"/>
<feature type="signal peptide" evidence="1">
    <location>
        <begin position="1"/>
        <end position="32"/>
    </location>
</feature>
<dbReference type="InterPro" id="IPR005247">
    <property type="entry name" value="YbhB_YbcL/LppC-like"/>
</dbReference>
<dbReference type="Gene3D" id="3.90.280.10">
    <property type="entry name" value="PEBP-like"/>
    <property type="match status" value="1"/>
</dbReference>
<evidence type="ECO:0000313" key="2">
    <source>
        <dbReference type="EMBL" id="SEA91457.1"/>
    </source>
</evidence>
<dbReference type="Proteomes" id="UP000198638">
    <property type="component" value="Unassembled WGS sequence"/>
</dbReference>
<dbReference type="NCBIfam" id="TIGR00481">
    <property type="entry name" value="YbhB/YbcL family Raf kinase inhibitor-like protein"/>
    <property type="match status" value="1"/>
</dbReference>
<dbReference type="InterPro" id="IPR008914">
    <property type="entry name" value="PEBP"/>
</dbReference>
<evidence type="ECO:0008006" key="4">
    <source>
        <dbReference type="Google" id="ProtNLM"/>
    </source>
</evidence>
<dbReference type="Pfam" id="PF01161">
    <property type="entry name" value="PBP"/>
    <property type="match status" value="1"/>
</dbReference>
<name>A0A1H4F3H5_9BURK</name>
<proteinExistence type="predicted"/>
<accession>A0A1H4F3H5</accession>
<gene>
    <name evidence="2" type="ORF">SAMN05192564_10474</name>
</gene>
<keyword evidence="1" id="KW-0732">Signal</keyword>
<dbReference type="OrthoDB" id="9797506at2"/>
<evidence type="ECO:0000256" key="1">
    <source>
        <dbReference type="SAM" id="SignalP"/>
    </source>
</evidence>
<dbReference type="PANTHER" id="PTHR30289">
    <property type="entry name" value="UNCHARACTERIZED PROTEIN YBCL-RELATED"/>
    <property type="match status" value="1"/>
</dbReference>
<dbReference type="CDD" id="cd00865">
    <property type="entry name" value="PEBP_bact_arch"/>
    <property type="match status" value="1"/>
</dbReference>
<protein>
    <recommendedName>
        <fullName evidence="4">Phospholipid-binding protein, PBP family</fullName>
    </recommendedName>
</protein>